<dbReference type="AlphaFoldDB" id="A0A2T7UKQ6"/>
<dbReference type="RefSeq" id="WP_107751744.1">
    <property type="nucleotide sequence ID" value="NZ_QBKF01000005.1"/>
</dbReference>
<name>A0A2T7UKQ6_9RHOB</name>
<dbReference type="InterPro" id="IPR050251">
    <property type="entry name" value="HpcH-HpaI_aldolase"/>
</dbReference>
<dbReference type="SUPFAM" id="SSF51621">
    <property type="entry name" value="Phosphoenolpyruvate/pyruvate domain"/>
    <property type="match status" value="1"/>
</dbReference>
<dbReference type="InterPro" id="IPR015813">
    <property type="entry name" value="Pyrv/PenolPyrv_kinase-like_dom"/>
</dbReference>
<keyword evidence="2" id="KW-0456">Lyase</keyword>
<dbReference type="GO" id="GO:0005737">
    <property type="term" value="C:cytoplasm"/>
    <property type="evidence" value="ECO:0007669"/>
    <property type="project" value="TreeGrafter"/>
</dbReference>
<evidence type="ECO:0000313" key="6">
    <source>
        <dbReference type="Proteomes" id="UP000244810"/>
    </source>
</evidence>
<dbReference type="InterPro" id="IPR040442">
    <property type="entry name" value="Pyrv_kinase-like_dom_sf"/>
</dbReference>
<proteinExistence type="predicted"/>
<evidence type="ECO:0000259" key="4">
    <source>
        <dbReference type="Pfam" id="PF03328"/>
    </source>
</evidence>
<keyword evidence="1" id="KW-0479">Metal-binding</keyword>
<evidence type="ECO:0000256" key="2">
    <source>
        <dbReference type="ARBA" id="ARBA00023239"/>
    </source>
</evidence>
<gene>
    <name evidence="5" type="ORF">DDE23_21990</name>
</gene>
<dbReference type="PANTHER" id="PTHR30502:SF4">
    <property type="entry name" value="5-KETO-4-DEOXY-D-GLUCARATE ALDOLASE"/>
    <property type="match status" value="1"/>
</dbReference>
<dbReference type="Proteomes" id="UP000244810">
    <property type="component" value="Unassembled WGS sequence"/>
</dbReference>
<dbReference type="Pfam" id="PF03328">
    <property type="entry name" value="HpcH_HpaI"/>
    <property type="match status" value="1"/>
</dbReference>
<dbReference type="InterPro" id="IPR005000">
    <property type="entry name" value="Aldolase/citrate-lyase_domain"/>
</dbReference>
<evidence type="ECO:0000256" key="1">
    <source>
        <dbReference type="ARBA" id="ARBA00022723"/>
    </source>
</evidence>
<sequence>MTDLPRNHFKAALAAMQVQRGLWCQITDPLVAEMAAGAGFDWMLFDTEHAPLEVPSVLPLLQAVAPFPVSAIVRPRVLDVALMKKILDHGAQTILVPMIQNAEEAALAVAATRYPPRGIRGVAGATRAAGFGRIAGYHQRAHEETCLLVQVETASALAQIEAIAAVEGVDGIFIGPADLAASLGHPGNPAHPAVKEAILDGIRRIRAAGKPPGILTMDPVLYDAALGAGAIFVSKAIDLLVLRNGLKP</sequence>
<reference evidence="5 6" key="1">
    <citation type="journal article" date="2011" name="Syst. Appl. Microbiol.">
        <title>Defluviimonas denitrificans gen. nov., sp. nov., and Pararhodobacter aggregans gen. nov., sp. nov., non-phototrophic Rhodobacteraceae from the biofilter of a marine aquaculture.</title>
        <authorList>
            <person name="Foesel B.U."/>
            <person name="Drake H.L."/>
            <person name="Schramm A."/>
        </authorList>
    </citation>
    <scope>NUCLEOTIDE SEQUENCE [LARGE SCALE GENOMIC DNA]</scope>
    <source>
        <strain evidence="5 6">D1-19</strain>
    </source>
</reference>
<comment type="caution">
    <text evidence="5">The sequence shown here is derived from an EMBL/GenBank/DDBJ whole genome shotgun (WGS) entry which is preliminary data.</text>
</comment>
<accession>A0A2T7UKQ6</accession>
<dbReference type="PANTHER" id="PTHR30502">
    <property type="entry name" value="2-KETO-3-DEOXY-L-RHAMNONATE ALDOLASE"/>
    <property type="match status" value="1"/>
</dbReference>
<comment type="catalytic activity">
    <reaction evidence="3">
        <text>D-glyceraldehyde + pyruvate = 2-dehydro-3-deoxy-L-galactonate</text>
        <dbReference type="Rhea" id="RHEA:80055"/>
        <dbReference type="ChEBI" id="CHEBI:15361"/>
        <dbReference type="ChEBI" id="CHEBI:17378"/>
        <dbReference type="ChEBI" id="CHEBI:75545"/>
    </reaction>
</comment>
<dbReference type="OrthoDB" id="9802624at2"/>
<dbReference type="GO" id="GO:0046872">
    <property type="term" value="F:metal ion binding"/>
    <property type="evidence" value="ECO:0007669"/>
    <property type="project" value="UniProtKB-KW"/>
</dbReference>
<organism evidence="5 6">
    <name type="scientific">Pararhodobacter aggregans</name>
    <dbReference type="NCBI Taxonomy" id="404875"/>
    <lineage>
        <taxon>Bacteria</taxon>
        <taxon>Pseudomonadati</taxon>
        <taxon>Pseudomonadota</taxon>
        <taxon>Alphaproteobacteria</taxon>
        <taxon>Rhodobacterales</taxon>
        <taxon>Paracoccaceae</taxon>
        <taxon>Pararhodobacter</taxon>
    </lineage>
</organism>
<dbReference type="EMBL" id="QDDR01000016">
    <property type="protein sequence ID" value="PVE45247.1"/>
    <property type="molecule type" value="Genomic_DNA"/>
</dbReference>
<keyword evidence="6" id="KW-1185">Reference proteome</keyword>
<protein>
    <submittedName>
        <fullName evidence="5">4-hydroxy-2-oxo-heptane-1,7-dioate aldolase</fullName>
    </submittedName>
</protein>
<feature type="domain" description="HpcH/HpaI aldolase/citrate lyase" evidence="4">
    <location>
        <begin position="20"/>
        <end position="234"/>
    </location>
</feature>
<dbReference type="Gene3D" id="3.20.20.60">
    <property type="entry name" value="Phosphoenolpyruvate-binding domains"/>
    <property type="match status" value="1"/>
</dbReference>
<evidence type="ECO:0000256" key="3">
    <source>
        <dbReference type="ARBA" id="ARBA00045074"/>
    </source>
</evidence>
<dbReference type="GO" id="GO:0016832">
    <property type="term" value="F:aldehyde-lyase activity"/>
    <property type="evidence" value="ECO:0007669"/>
    <property type="project" value="TreeGrafter"/>
</dbReference>
<evidence type="ECO:0000313" key="5">
    <source>
        <dbReference type="EMBL" id="PVE45247.1"/>
    </source>
</evidence>